<feature type="region of interest" description="Disordered" evidence="1">
    <location>
        <begin position="386"/>
        <end position="413"/>
    </location>
</feature>
<dbReference type="AlphaFoldDB" id="A0A067R5S7"/>
<feature type="compositionally biased region" description="Polar residues" evidence="1">
    <location>
        <begin position="297"/>
        <end position="319"/>
    </location>
</feature>
<dbReference type="eggNOG" id="ENOG502S6Q2">
    <property type="taxonomic scope" value="Eukaryota"/>
</dbReference>
<feature type="compositionally biased region" description="Basic and acidic residues" evidence="1">
    <location>
        <begin position="386"/>
        <end position="404"/>
    </location>
</feature>
<sequence length="879" mass="99626">MCLRKVVIMGALSRYVDCIDVCLEKVIIEIRVLEHVLEVSGKRMSTNKWLLHQHWQEVYYILHTAAESHMKSKLSGTVVAQGKDTEVALMFKPLRGVNQYMISPYKSNGDLVDALQDSGEGWLTLIPYKFMIVASVSPRHITNISRDIYPEVRSCDSGSSINEINRTRNLKMNYVTSNILFGEVIWYTVEDSQVLDSDVKLNRENPQDLTNAYLVADSSPGYSYSFSPQSCESNNLEDIFPIEKYSKYTASVSKWYINSSSPPEHSSLDKNTVSEMEFVNRTSPSEVLLTRLRPTEKQNISNNYSSAKSEQETWCNSESGGDRKQSDRESFRDRYEENLFTRKLNIAVSEEKEGGKSTSGSSCKKESDVLKTVIKNTVRCQYDKTSDGSEVEEKVTENEGKNLEPSRGNCSSNRESKICTLETHGMKLASNKESDTIKKKSSKLTGKQKSGRNPTIKHYFKMKNTKHISSCSESEQSVKTPDSISDSDDCVPGTPVHTTQFGIEYTNRNEDTPVNSLQSLDHRVKGCRYALRNQLAKSKLADYDTVKSSNKTEMPLGNCSKPTKQGKCSKLFTKRKRQKPLVDASKKVNAGIPLYFGSPVQVVKCSVARNFEITDNSICGTVHENNSQLNHSPCHSVIVPRREDPENCGKRSTFHSVFQQHLKNTVNTTNSDDIHNEHLSISSRKELEEKIGLSNDSLICGIGQQELKIVSDASLKTNNNFETKYRQEVATSSDNSETKHEQEATSNDNEGQDFKVSHLTLQQLEQRFKNNVQHLCDIMKGKKYCWRHEQFKKGGTASNNLHYAVTTVKKKSLLRETFCHKHSYVTYSDYIMKVLLPEATTKIFMDEFSLSHQDTLHKIHNIYIISDTSWYSPTIDHAQ</sequence>
<evidence type="ECO:0000313" key="3">
    <source>
        <dbReference type="Proteomes" id="UP000027135"/>
    </source>
</evidence>
<feature type="region of interest" description="Disordered" evidence="1">
    <location>
        <begin position="728"/>
        <end position="751"/>
    </location>
</feature>
<feature type="compositionally biased region" description="Basic and acidic residues" evidence="1">
    <location>
        <begin position="320"/>
        <end position="331"/>
    </location>
</feature>
<dbReference type="STRING" id="136037.A0A067R5S7"/>
<feature type="compositionally biased region" description="Polar residues" evidence="1">
    <location>
        <begin position="470"/>
        <end position="484"/>
    </location>
</feature>
<organism evidence="2 3">
    <name type="scientific">Zootermopsis nevadensis</name>
    <name type="common">Dampwood termite</name>
    <dbReference type="NCBI Taxonomy" id="136037"/>
    <lineage>
        <taxon>Eukaryota</taxon>
        <taxon>Metazoa</taxon>
        <taxon>Ecdysozoa</taxon>
        <taxon>Arthropoda</taxon>
        <taxon>Hexapoda</taxon>
        <taxon>Insecta</taxon>
        <taxon>Pterygota</taxon>
        <taxon>Neoptera</taxon>
        <taxon>Polyneoptera</taxon>
        <taxon>Dictyoptera</taxon>
        <taxon>Blattodea</taxon>
        <taxon>Blattoidea</taxon>
        <taxon>Termitoidae</taxon>
        <taxon>Termopsidae</taxon>
        <taxon>Zootermopsis</taxon>
    </lineage>
</organism>
<feature type="region of interest" description="Disordered" evidence="1">
    <location>
        <begin position="470"/>
        <end position="491"/>
    </location>
</feature>
<name>A0A067R5S7_ZOONE</name>
<feature type="region of interest" description="Disordered" evidence="1">
    <location>
        <begin position="290"/>
        <end position="331"/>
    </location>
</feature>
<dbReference type="EMBL" id="KK852683">
    <property type="protein sequence ID" value="KDR18541.1"/>
    <property type="molecule type" value="Genomic_DNA"/>
</dbReference>
<dbReference type="OrthoDB" id="6382611at2759"/>
<proteinExistence type="predicted"/>
<feature type="region of interest" description="Disordered" evidence="1">
    <location>
        <begin position="431"/>
        <end position="454"/>
    </location>
</feature>
<dbReference type="Proteomes" id="UP000027135">
    <property type="component" value="Unassembled WGS sequence"/>
</dbReference>
<evidence type="ECO:0000256" key="1">
    <source>
        <dbReference type="SAM" id="MobiDB-lite"/>
    </source>
</evidence>
<keyword evidence="3" id="KW-1185">Reference proteome</keyword>
<dbReference type="InParanoid" id="A0A067R5S7"/>
<evidence type="ECO:0000313" key="2">
    <source>
        <dbReference type="EMBL" id="KDR18541.1"/>
    </source>
</evidence>
<gene>
    <name evidence="2" type="ORF">L798_07359</name>
</gene>
<protein>
    <submittedName>
        <fullName evidence="2">Uncharacterized protein</fullName>
    </submittedName>
</protein>
<reference evidence="2 3" key="1">
    <citation type="journal article" date="2014" name="Nat. Commun.">
        <title>Molecular traces of alternative social organization in a termite genome.</title>
        <authorList>
            <person name="Terrapon N."/>
            <person name="Li C."/>
            <person name="Robertson H.M."/>
            <person name="Ji L."/>
            <person name="Meng X."/>
            <person name="Booth W."/>
            <person name="Chen Z."/>
            <person name="Childers C.P."/>
            <person name="Glastad K.M."/>
            <person name="Gokhale K."/>
            <person name="Gowin J."/>
            <person name="Gronenberg W."/>
            <person name="Hermansen R.A."/>
            <person name="Hu H."/>
            <person name="Hunt B.G."/>
            <person name="Huylmans A.K."/>
            <person name="Khalil S.M."/>
            <person name="Mitchell R.D."/>
            <person name="Munoz-Torres M.C."/>
            <person name="Mustard J.A."/>
            <person name="Pan H."/>
            <person name="Reese J.T."/>
            <person name="Scharf M.E."/>
            <person name="Sun F."/>
            <person name="Vogel H."/>
            <person name="Xiao J."/>
            <person name="Yang W."/>
            <person name="Yang Z."/>
            <person name="Yang Z."/>
            <person name="Zhou J."/>
            <person name="Zhu J."/>
            <person name="Brent C.S."/>
            <person name="Elsik C.G."/>
            <person name="Goodisman M.A."/>
            <person name="Liberles D.A."/>
            <person name="Roe R.M."/>
            <person name="Vargo E.L."/>
            <person name="Vilcinskas A."/>
            <person name="Wang J."/>
            <person name="Bornberg-Bauer E."/>
            <person name="Korb J."/>
            <person name="Zhang G."/>
            <person name="Liebig J."/>
        </authorList>
    </citation>
    <scope>NUCLEOTIDE SEQUENCE [LARGE SCALE GENOMIC DNA]</scope>
    <source>
        <tissue evidence="2">Whole organism</tissue>
    </source>
</reference>
<accession>A0A067R5S7</accession>